<evidence type="ECO:0000256" key="4">
    <source>
        <dbReference type="ARBA" id="ARBA00019437"/>
    </source>
</evidence>
<dbReference type="AlphaFoldDB" id="A0A067R4I8"/>
<dbReference type="GO" id="GO:0045739">
    <property type="term" value="P:positive regulation of DNA repair"/>
    <property type="evidence" value="ECO:0007669"/>
    <property type="project" value="InterPro"/>
</dbReference>
<dbReference type="GO" id="GO:0016604">
    <property type="term" value="C:nuclear body"/>
    <property type="evidence" value="ECO:0007669"/>
    <property type="project" value="TreeGrafter"/>
</dbReference>
<keyword evidence="10" id="KW-0156">Chromatin regulator</keyword>
<dbReference type="InterPro" id="IPR036465">
    <property type="entry name" value="vWFA_dom_sf"/>
</dbReference>
<keyword evidence="13" id="KW-0131">Cell cycle</keyword>
<evidence type="ECO:0000256" key="3">
    <source>
        <dbReference type="ARBA" id="ARBA00010809"/>
    </source>
</evidence>
<sequence>MKHRAVMETEPVEKRHVKINNEATDDVRDVIEAKATPYTGNLNVPRNNLDVSRSSSSSSLASSIQNDELGKNGICPEDTLSNDSEAVLDEIQKGPTRYLPAVNVPEKIILCIDLSEDPNYTPFKLGDGTKYAPLYMIKRVAEIFINSKNLINKNHEFALVVLQTDTVAWLRDFTNDPHDIISVLEDMSETQQGDIFDLSTLFDIITDHISFPQISEPNVTPPPFVVRVVLLYSRSHCVPKFVHGRESLTLLLSSDYFTLDILYIHEDPSEANKCEEIFSVLDDLDDRGFSYVLDVPRNTTKLHDNMAKLLGHPLQRPIQKVAYYKLELQEIR</sequence>
<accession>A0A067R4I8</accession>
<evidence type="ECO:0000256" key="11">
    <source>
        <dbReference type="ARBA" id="ARBA00023204"/>
    </source>
</evidence>
<keyword evidence="6" id="KW-0132">Cell division</keyword>
<keyword evidence="12" id="KW-0539">Nucleus</keyword>
<feature type="compositionally biased region" description="Polar residues" evidence="16">
    <location>
        <begin position="38"/>
        <end position="51"/>
    </location>
</feature>
<dbReference type="Proteomes" id="UP000027135">
    <property type="component" value="Unassembled WGS sequence"/>
</dbReference>
<keyword evidence="9" id="KW-0833">Ubl conjugation pathway</keyword>
<dbReference type="InParanoid" id="A0A067R4I8"/>
<evidence type="ECO:0000256" key="10">
    <source>
        <dbReference type="ARBA" id="ARBA00022853"/>
    </source>
</evidence>
<feature type="region of interest" description="Disordered" evidence="16">
    <location>
        <begin position="38"/>
        <end position="76"/>
    </location>
</feature>
<dbReference type="GO" id="GO:0005737">
    <property type="term" value="C:cytoplasm"/>
    <property type="evidence" value="ECO:0007669"/>
    <property type="project" value="UniProtKB-SubCell"/>
</dbReference>
<dbReference type="STRING" id="136037.A0A067R4I8"/>
<evidence type="ECO:0000313" key="17">
    <source>
        <dbReference type="EMBL" id="KDR18145.1"/>
    </source>
</evidence>
<dbReference type="GO" id="GO:0070531">
    <property type="term" value="C:BRCA1-A complex"/>
    <property type="evidence" value="ECO:0007669"/>
    <property type="project" value="InterPro"/>
</dbReference>
<evidence type="ECO:0000313" key="18">
    <source>
        <dbReference type="Proteomes" id="UP000027135"/>
    </source>
</evidence>
<dbReference type="GO" id="GO:0006302">
    <property type="term" value="P:double-strand break repair"/>
    <property type="evidence" value="ECO:0007669"/>
    <property type="project" value="TreeGrafter"/>
</dbReference>
<dbReference type="SUPFAM" id="SSF53300">
    <property type="entry name" value="vWA-like"/>
    <property type="match status" value="1"/>
</dbReference>
<feature type="compositionally biased region" description="Low complexity" evidence="16">
    <location>
        <begin position="52"/>
        <end position="63"/>
    </location>
</feature>
<gene>
    <name evidence="17" type="ORF">L798_08005</name>
</gene>
<evidence type="ECO:0000256" key="15">
    <source>
        <dbReference type="ARBA" id="ARBA00031038"/>
    </source>
</evidence>
<evidence type="ECO:0000256" key="2">
    <source>
        <dbReference type="ARBA" id="ARBA00004496"/>
    </source>
</evidence>
<dbReference type="eggNOG" id="ENOG502QPZP">
    <property type="taxonomic scope" value="Eukaryota"/>
</dbReference>
<evidence type="ECO:0000256" key="12">
    <source>
        <dbReference type="ARBA" id="ARBA00023242"/>
    </source>
</evidence>
<keyword evidence="18" id="KW-1185">Reference proteome</keyword>
<proteinExistence type="inferred from homology"/>
<evidence type="ECO:0000256" key="7">
    <source>
        <dbReference type="ARBA" id="ARBA00022763"/>
    </source>
</evidence>
<dbReference type="OMA" id="RPQHQWP"/>
<evidence type="ECO:0000256" key="8">
    <source>
        <dbReference type="ARBA" id="ARBA00022776"/>
    </source>
</evidence>
<evidence type="ECO:0000256" key="9">
    <source>
        <dbReference type="ARBA" id="ARBA00022786"/>
    </source>
</evidence>
<evidence type="ECO:0000256" key="14">
    <source>
        <dbReference type="ARBA" id="ARBA00030984"/>
    </source>
</evidence>
<keyword evidence="8" id="KW-0498">Mitosis</keyword>
<keyword evidence="5" id="KW-0963">Cytoplasm</keyword>
<dbReference type="PANTHER" id="PTHR15660">
    <property type="entry name" value="BRISC AND BRCA1-A COMPLEX MEMBER 1"/>
    <property type="match status" value="1"/>
</dbReference>
<dbReference type="GO" id="GO:0070552">
    <property type="term" value="C:BRISC complex"/>
    <property type="evidence" value="ECO:0007669"/>
    <property type="project" value="InterPro"/>
</dbReference>
<keyword evidence="11" id="KW-0234">DNA repair</keyword>
<dbReference type="GO" id="GO:0007095">
    <property type="term" value="P:mitotic G2 DNA damage checkpoint signaling"/>
    <property type="evidence" value="ECO:0007669"/>
    <property type="project" value="TreeGrafter"/>
</dbReference>
<dbReference type="OrthoDB" id="547311at2759"/>
<keyword evidence="7" id="KW-0227">DNA damage</keyword>
<dbReference type="GO" id="GO:0051301">
    <property type="term" value="P:cell division"/>
    <property type="evidence" value="ECO:0007669"/>
    <property type="project" value="UniProtKB-KW"/>
</dbReference>
<dbReference type="GO" id="GO:0006325">
    <property type="term" value="P:chromatin organization"/>
    <property type="evidence" value="ECO:0007669"/>
    <property type="project" value="UniProtKB-KW"/>
</dbReference>
<evidence type="ECO:0000256" key="13">
    <source>
        <dbReference type="ARBA" id="ARBA00023306"/>
    </source>
</evidence>
<dbReference type="InterPro" id="IPR026126">
    <property type="entry name" value="BABAM1"/>
</dbReference>
<evidence type="ECO:0000256" key="1">
    <source>
        <dbReference type="ARBA" id="ARBA00004123"/>
    </source>
</evidence>
<comment type="similarity">
    <text evidence="3">Belongs to the BABAM1 family.</text>
</comment>
<name>A0A067R4I8_ZOONE</name>
<evidence type="ECO:0000256" key="6">
    <source>
        <dbReference type="ARBA" id="ARBA00022618"/>
    </source>
</evidence>
<evidence type="ECO:0000256" key="16">
    <source>
        <dbReference type="SAM" id="MobiDB-lite"/>
    </source>
</evidence>
<dbReference type="PANTHER" id="PTHR15660:SF1">
    <property type="entry name" value="BRISC AND BRCA1-A COMPLEX MEMBER 1"/>
    <property type="match status" value="1"/>
</dbReference>
<comment type="subcellular location">
    <subcellularLocation>
        <location evidence="2">Cytoplasm</location>
    </subcellularLocation>
    <subcellularLocation>
        <location evidence="1">Nucleus</location>
    </subcellularLocation>
</comment>
<evidence type="ECO:0000256" key="5">
    <source>
        <dbReference type="ARBA" id="ARBA00022490"/>
    </source>
</evidence>
<dbReference type="CDD" id="cd21502">
    <property type="entry name" value="vWA_BABAM1"/>
    <property type="match status" value="1"/>
</dbReference>
<protein>
    <recommendedName>
        <fullName evidence="4">BRISC and BRCA1-A complex member 1</fullName>
    </recommendedName>
    <alternativeName>
        <fullName evidence="14">Mediator of RAP80 interactions and targeting subunit of 40 kDa</fullName>
    </alternativeName>
    <alternativeName>
        <fullName evidence="15">New component of the BRCA1-A complex</fullName>
    </alternativeName>
</protein>
<reference evidence="17 18" key="1">
    <citation type="journal article" date="2014" name="Nat. Commun.">
        <title>Molecular traces of alternative social organization in a termite genome.</title>
        <authorList>
            <person name="Terrapon N."/>
            <person name="Li C."/>
            <person name="Robertson H.M."/>
            <person name="Ji L."/>
            <person name="Meng X."/>
            <person name="Booth W."/>
            <person name="Chen Z."/>
            <person name="Childers C.P."/>
            <person name="Glastad K.M."/>
            <person name="Gokhale K."/>
            <person name="Gowin J."/>
            <person name="Gronenberg W."/>
            <person name="Hermansen R.A."/>
            <person name="Hu H."/>
            <person name="Hunt B.G."/>
            <person name="Huylmans A.K."/>
            <person name="Khalil S.M."/>
            <person name="Mitchell R.D."/>
            <person name="Munoz-Torres M.C."/>
            <person name="Mustard J.A."/>
            <person name="Pan H."/>
            <person name="Reese J.T."/>
            <person name="Scharf M.E."/>
            <person name="Sun F."/>
            <person name="Vogel H."/>
            <person name="Xiao J."/>
            <person name="Yang W."/>
            <person name="Yang Z."/>
            <person name="Yang Z."/>
            <person name="Zhou J."/>
            <person name="Zhu J."/>
            <person name="Brent C.S."/>
            <person name="Elsik C.G."/>
            <person name="Goodisman M.A."/>
            <person name="Liberles D.A."/>
            <person name="Roe R.M."/>
            <person name="Vargo E.L."/>
            <person name="Vilcinskas A."/>
            <person name="Wang J."/>
            <person name="Bornberg-Bauer E."/>
            <person name="Korb J."/>
            <person name="Zhang G."/>
            <person name="Liebig J."/>
        </authorList>
    </citation>
    <scope>NUCLEOTIDE SEQUENCE [LARGE SCALE GENOMIC DNA]</scope>
    <source>
        <tissue evidence="17">Whole organism</tissue>
    </source>
</reference>
<dbReference type="EMBL" id="KK852700">
    <property type="protein sequence ID" value="KDR18145.1"/>
    <property type="molecule type" value="Genomic_DNA"/>
</dbReference>
<organism evidence="17 18">
    <name type="scientific">Zootermopsis nevadensis</name>
    <name type="common">Dampwood termite</name>
    <dbReference type="NCBI Taxonomy" id="136037"/>
    <lineage>
        <taxon>Eukaryota</taxon>
        <taxon>Metazoa</taxon>
        <taxon>Ecdysozoa</taxon>
        <taxon>Arthropoda</taxon>
        <taxon>Hexapoda</taxon>
        <taxon>Insecta</taxon>
        <taxon>Pterygota</taxon>
        <taxon>Neoptera</taxon>
        <taxon>Polyneoptera</taxon>
        <taxon>Dictyoptera</taxon>
        <taxon>Blattodea</taxon>
        <taxon>Blattoidea</taxon>
        <taxon>Termitoidae</taxon>
        <taxon>Termopsidae</taxon>
        <taxon>Zootermopsis</taxon>
    </lineage>
</organism>